<dbReference type="GO" id="GO:0032259">
    <property type="term" value="P:methylation"/>
    <property type="evidence" value="ECO:0007669"/>
    <property type="project" value="UniProtKB-KW"/>
</dbReference>
<dbReference type="PANTHER" id="PTHR12829:SF7">
    <property type="entry name" value="N6-ADENOSINE-METHYLTRANSFERASE CATALYTIC SUBUNIT"/>
    <property type="match status" value="1"/>
</dbReference>
<evidence type="ECO:0000313" key="7">
    <source>
        <dbReference type="EMBL" id="KEJ82464.1"/>
    </source>
</evidence>
<evidence type="ECO:0000256" key="1">
    <source>
        <dbReference type="ARBA" id="ARBA00012160"/>
    </source>
</evidence>
<evidence type="ECO:0000313" key="8">
    <source>
        <dbReference type="Proteomes" id="UP000053232"/>
    </source>
</evidence>
<dbReference type="AlphaFoldDB" id="A0A073HYG3"/>
<proteinExistence type="inferred from homology"/>
<dbReference type="Pfam" id="PF05063">
    <property type="entry name" value="MT-A70"/>
    <property type="match status" value="1"/>
</dbReference>
<dbReference type="Proteomes" id="UP000053232">
    <property type="component" value="Unassembled WGS sequence"/>
</dbReference>
<dbReference type="EMBL" id="ARYC01019350">
    <property type="protein sequence ID" value="KEJ82464.1"/>
    <property type="molecule type" value="Genomic_DNA"/>
</dbReference>
<evidence type="ECO:0000256" key="3">
    <source>
        <dbReference type="ARBA" id="ARBA00022679"/>
    </source>
</evidence>
<keyword evidence="8" id="KW-1185">Reference proteome</keyword>
<gene>
    <name evidence="7" type="ORF">OXYTRIMIC_239</name>
</gene>
<keyword evidence="4" id="KW-0949">S-adenosyl-L-methionine</keyword>
<dbReference type="SUPFAM" id="SSF53335">
    <property type="entry name" value="S-adenosyl-L-methionine-dependent methyltransferases"/>
    <property type="match status" value="1"/>
</dbReference>
<evidence type="ECO:0000256" key="5">
    <source>
        <dbReference type="ARBA" id="ARBA00048957"/>
    </source>
</evidence>
<comment type="similarity">
    <text evidence="6">Belongs to the MT-A70-like family.</text>
</comment>
<dbReference type="GO" id="GO:0036396">
    <property type="term" value="C:RNA N6-methyladenosine methyltransferase complex"/>
    <property type="evidence" value="ECO:0007669"/>
    <property type="project" value="TreeGrafter"/>
</dbReference>
<keyword evidence="3" id="KW-0808">Transferase</keyword>
<dbReference type="PANTHER" id="PTHR12829">
    <property type="entry name" value="N6-ADENOSINE-METHYLTRANSFERASE"/>
    <property type="match status" value="1"/>
</dbReference>
<dbReference type="InterPro" id="IPR007757">
    <property type="entry name" value="MT-A70-like"/>
</dbReference>
<evidence type="ECO:0000256" key="6">
    <source>
        <dbReference type="PROSITE-ProRule" id="PRU00489"/>
    </source>
</evidence>
<reference evidence="8" key="1">
    <citation type="journal article" date="2014" name="Cell">
        <title>The Architecture of a Scrambled Genome Reveals Massive Levels of Genomic Rearrangement during Development.</title>
        <authorList>
            <person name="Chen X."/>
            <person name="Bracht J.R."/>
            <person name="Goldman A.D."/>
            <person name="Dolzhenko E."/>
            <person name="Clay D.M."/>
            <person name="Swart E.C."/>
            <person name="Perlman D.H."/>
            <person name="Doak T.G."/>
            <person name="Stuart A."/>
            <person name="Amemiya C.T."/>
            <person name="Sebra R.P."/>
            <person name="Landweber L.F."/>
        </authorList>
    </citation>
    <scope>NUCLEOTIDE SEQUENCE [LARGE SCALE GENOMIC DNA]</scope>
    <source>
        <strain evidence="8">JRB310</strain>
    </source>
</reference>
<dbReference type="GO" id="GO:0005634">
    <property type="term" value="C:nucleus"/>
    <property type="evidence" value="ECO:0007669"/>
    <property type="project" value="TreeGrafter"/>
</dbReference>
<accession>A0A073HYG3</accession>
<evidence type="ECO:0000256" key="2">
    <source>
        <dbReference type="ARBA" id="ARBA00022603"/>
    </source>
</evidence>
<comment type="catalytic activity">
    <reaction evidence="5">
        <text>an adenosine in mRNA + S-adenosyl-L-methionine = an N(6)-methyladenosine in mRNA + S-adenosyl-L-homocysteine + H(+)</text>
        <dbReference type="Rhea" id="RHEA:55584"/>
        <dbReference type="Rhea" id="RHEA-COMP:12414"/>
        <dbReference type="Rhea" id="RHEA-COMP:12417"/>
        <dbReference type="ChEBI" id="CHEBI:15378"/>
        <dbReference type="ChEBI" id="CHEBI:57856"/>
        <dbReference type="ChEBI" id="CHEBI:59789"/>
        <dbReference type="ChEBI" id="CHEBI:74411"/>
        <dbReference type="ChEBI" id="CHEBI:74449"/>
        <dbReference type="EC" id="2.1.1.348"/>
    </reaction>
</comment>
<dbReference type="GO" id="GO:0001734">
    <property type="term" value="F:mRNA m(6)A methyltransferase activity"/>
    <property type="evidence" value="ECO:0007669"/>
    <property type="project" value="UniProtKB-EC"/>
</dbReference>
<evidence type="ECO:0000256" key="4">
    <source>
        <dbReference type="ARBA" id="ARBA00022691"/>
    </source>
</evidence>
<protein>
    <recommendedName>
        <fullName evidence="1">mRNA m(6)A methyltransferase</fullName>
        <ecNumber evidence="1">2.1.1.348</ecNumber>
    </recommendedName>
</protein>
<organism evidence="7 8">
    <name type="scientific">Oxytricha trifallax</name>
    <dbReference type="NCBI Taxonomy" id="1172189"/>
    <lineage>
        <taxon>Eukaryota</taxon>
        <taxon>Sar</taxon>
        <taxon>Alveolata</taxon>
        <taxon>Ciliophora</taxon>
        <taxon>Intramacronucleata</taxon>
        <taxon>Spirotrichea</taxon>
        <taxon>Stichotrichia</taxon>
        <taxon>Sporadotrichida</taxon>
        <taxon>Oxytrichidae</taxon>
        <taxon>Oxytrichinae</taxon>
        <taxon>Oxytricha</taxon>
    </lineage>
</organism>
<comment type="caution">
    <text evidence="7">The sequence shown here is derived from an EMBL/GenBank/DDBJ whole genome shotgun (WGS) entry which is preliminary data.</text>
</comment>
<keyword evidence="2" id="KW-0489">Methyltransferase</keyword>
<sequence length="225" mass="26925">MKIKKKKWGWLRYNNKQQQYQGCVKDKRLWDSLCKRNKKNELGNRFDGILSDSPWDETALELGYPVMKDKEIFESIPLKKLQKNGFLFIWVTNKKFEVTLEYLKQNNYKRVELIVWIKLSEDLSLYQGIGYFLQHNCEFCIVAKSNERFEKLKERTLTHNLPNVIIEKVRKGSQKPDQLYDIMEKMLPKSRFLEIFSRPHNSRDKFTSVGNESITYLNTEIVENK</sequence>
<name>A0A073HYG3_9SPIT</name>
<dbReference type="EC" id="2.1.1.348" evidence="1"/>
<dbReference type="PROSITE" id="PS51143">
    <property type="entry name" value="MT_A70"/>
    <property type="match status" value="1"/>
</dbReference>
<dbReference type="InterPro" id="IPR029063">
    <property type="entry name" value="SAM-dependent_MTases_sf"/>
</dbReference>